<organism evidence="1 2">
    <name type="scientific">Paenibacillus woosongensis</name>
    <dbReference type="NCBI Taxonomy" id="307580"/>
    <lineage>
        <taxon>Bacteria</taxon>
        <taxon>Bacillati</taxon>
        <taxon>Bacillota</taxon>
        <taxon>Bacilli</taxon>
        <taxon>Bacillales</taxon>
        <taxon>Paenibacillaceae</taxon>
        <taxon>Paenibacillus</taxon>
    </lineage>
</organism>
<evidence type="ECO:0000313" key="1">
    <source>
        <dbReference type="EMBL" id="GIP58126.1"/>
    </source>
</evidence>
<name>A0ABQ4MQ36_9BACL</name>
<reference evidence="1 2" key="1">
    <citation type="submission" date="2021-03" db="EMBL/GenBank/DDBJ databases">
        <title>Antimicrobial resistance genes in bacteria isolated from Japanese honey, and their potential for conferring macrolide and lincosamide resistance in the American foulbrood pathogen Paenibacillus larvae.</title>
        <authorList>
            <person name="Okamoto M."/>
            <person name="Kumagai M."/>
            <person name="Kanamori H."/>
            <person name="Takamatsu D."/>
        </authorList>
    </citation>
    <scope>NUCLEOTIDE SEQUENCE [LARGE SCALE GENOMIC DNA]</scope>
    <source>
        <strain evidence="1 2">J15TS10</strain>
    </source>
</reference>
<accession>A0ABQ4MQ36</accession>
<dbReference type="EMBL" id="BOSM01000002">
    <property type="protein sequence ID" value="GIP58126.1"/>
    <property type="molecule type" value="Genomic_DNA"/>
</dbReference>
<keyword evidence="2" id="KW-1185">Reference proteome</keyword>
<sequence>MAIAPKVEFTQPNGTTPVSLLDFDTVDAGTFSREFSILVWNNRGQSSAVSDMTQCTVTTHDQNGGNTGELVTGRWIEVRVDSMGENTFTPIGGTNSKTIQAEGVGAGIISGAVNNGTVAGAKQNYAQLTFVANVPTLATAGNVDFLIRVSYQFP</sequence>
<dbReference type="Proteomes" id="UP000681290">
    <property type="component" value="Unassembled WGS sequence"/>
</dbReference>
<evidence type="ECO:0000313" key="2">
    <source>
        <dbReference type="Proteomes" id="UP000681290"/>
    </source>
</evidence>
<protein>
    <submittedName>
        <fullName evidence="1">Uncharacterized protein</fullName>
    </submittedName>
</protein>
<comment type="caution">
    <text evidence="1">The sequence shown here is derived from an EMBL/GenBank/DDBJ whole genome shotgun (WGS) entry which is preliminary data.</text>
</comment>
<gene>
    <name evidence="1" type="ORF">J15TS10_19400</name>
</gene>
<dbReference type="RefSeq" id="WP_213590563.1">
    <property type="nucleotide sequence ID" value="NZ_BOSM01000002.1"/>
</dbReference>
<proteinExistence type="predicted"/>